<reference evidence="2 3" key="1">
    <citation type="submission" date="2019-06" db="EMBL/GenBank/DDBJ databases">
        <title>Lysobacter alkalisoli sp. nov. isolated from saline-alkali soil.</title>
        <authorList>
            <person name="Sun J.-Q."/>
            <person name="Xu L."/>
        </authorList>
    </citation>
    <scope>NUCLEOTIDE SEQUENCE [LARGE SCALE GENOMIC DNA]</scope>
    <source>
        <strain evidence="2 3">SJ-36</strain>
    </source>
</reference>
<evidence type="ECO:0000259" key="1">
    <source>
        <dbReference type="Pfam" id="PF13649"/>
    </source>
</evidence>
<dbReference type="OrthoDB" id="5974463at2"/>
<dbReference type="InterPro" id="IPR029063">
    <property type="entry name" value="SAM-dependent_MTases_sf"/>
</dbReference>
<organism evidence="2 3">
    <name type="scientific">Marilutibacter alkalisoli</name>
    <dbReference type="NCBI Taxonomy" id="2591633"/>
    <lineage>
        <taxon>Bacteria</taxon>
        <taxon>Pseudomonadati</taxon>
        <taxon>Pseudomonadota</taxon>
        <taxon>Gammaproteobacteria</taxon>
        <taxon>Lysobacterales</taxon>
        <taxon>Lysobacteraceae</taxon>
        <taxon>Marilutibacter</taxon>
    </lineage>
</organism>
<gene>
    <name evidence="2" type="ORF">FKV23_03640</name>
</gene>
<protein>
    <submittedName>
        <fullName evidence="2">Class I SAM-dependent methyltransferase</fullName>
    </submittedName>
</protein>
<dbReference type="KEGG" id="lyj:FKV23_03640"/>
<name>A0A514BPI1_9GAMM</name>
<feature type="domain" description="Methyltransferase" evidence="1">
    <location>
        <begin position="62"/>
        <end position="159"/>
    </location>
</feature>
<keyword evidence="3" id="KW-1185">Reference proteome</keyword>
<dbReference type="GO" id="GO:0008168">
    <property type="term" value="F:methyltransferase activity"/>
    <property type="evidence" value="ECO:0007669"/>
    <property type="project" value="UniProtKB-KW"/>
</dbReference>
<keyword evidence="2" id="KW-0808">Transferase</keyword>
<dbReference type="SUPFAM" id="SSF53335">
    <property type="entry name" value="S-adenosyl-L-methionine-dependent methyltransferases"/>
    <property type="match status" value="1"/>
</dbReference>
<dbReference type="InterPro" id="IPR041698">
    <property type="entry name" value="Methyltransf_25"/>
</dbReference>
<dbReference type="Proteomes" id="UP000317199">
    <property type="component" value="Chromosome"/>
</dbReference>
<dbReference type="Gene3D" id="3.40.50.150">
    <property type="entry name" value="Vaccinia Virus protein VP39"/>
    <property type="match status" value="1"/>
</dbReference>
<accession>A0A514BPI1</accession>
<dbReference type="EMBL" id="CP041242">
    <property type="protein sequence ID" value="QDH69290.1"/>
    <property type="molecule type" value="Genomic_DNA"/>
</dbReference>
<evidence type="ECO:0000313" key="3">
    <source>
        <dbReference type="Proteomes" id="UP000317199"/>
    </source>
</evidence>
<dbReference type="Pfam" id="PF13649">
    <property type="entry name" value="Methyltransf_25"/>
    <property type="match status" value="1"/>
</dbReference>
<keyword evidence="2" id="KW-0489">Methyltransferase</keyword>
<dbReference type="AlphaFoldDB" id="A0A514BPI1"/>
<proteinExistence type="predicted"/>
<dbReference type="GO" id="GO:0032259">
    <property type="term" value="P:methylation"/>
    <property type="evidence" value="ECO:0007669"/>
    <property type="project" value="UniProtKB-KW"/>
</dbReference>
<dbReference type="CDD" id="cd02440">
    <property type="entry name" value="AdoMet_MTases"/>
    <property type="match status" value="1"/>
</dbReference>
<sequence length="338" mass="36835">MSLDKHDLPDPRLTNPRQQVWSSYWKQGALHSLTGSFDGSYGGAIRTFWEGEFAALQEDDRVLDIGTGNGPLPALLCELRHDTGMPRVDAIDLASVAPGWLQSSPPSCRGKIHFHSHVSAEALPFDDGTFSLGISQYGLEYSQLDRSIAELGRVIRPGGRIALIMHHADSRLAAVAREEIRLIGTLLGPDGLMQAAGKLFPYLDLAAQGQHERLAADPMASQARTGFNVAMRSLGALAEQSPYPDVLLEVQEAVARRVDALLQRHLTLDSALHAHTEHVRALQDSAFRSDELCMHALTKAGISNLMQQLQACGFGAIDIAPIHHQSLLVGRTLLARRD</sequence>
<evidence type="ECO:0000313" key="2">
    <source>
        <dbReference type="EMBL" id="QDH69290.1"/>
    </source>
</evidence>